<proteinExistence type="predicted"/>
<keyword evidence="1" id="KW-0732">Signal</keyword>
<dbReference type="SUPFAM" id="SSF100895">
    <property type="entry name" value="Kazal-type serine protease inhibitors"/>
    <property type="match status" value="1"/>
</dbReference>
<dbReference type="PROSITE" id="PS51465">
    <property type="entry name" value="KAZAL_2"/>
    <property type="match status" value="1"/>
</dbReference>
<keyword evidence="5" id="KW-0812">Transmembrane</keyword>
<dbReference type="Gene3D" id="3.90.290.10">
    <property type="entry name" value="TGF-beta binding (TB) domain"/>
    <property type="match status" value="1"/>
</dbReference>
<keyword evidence="8" id="KW-1185">Reference proteome</keyword>
<evidence type="ECO:0000313" key="8">
    <source>
        <dbReference type="Proteomes" id="UP000281553"/>
    </source>
</evidence>
<accession>A0A3P6UVD7</accession>
<evidence type="ECO:0000313" key="7">
    <source>
        <dbReference type="EMBL" id="VDK82294.1"/>
    </source>
</evidence>
<dbReference type="Pfam" id="PF07648">
    <property type="entry name" value="Kazal_2"/>
    <property type="match status" value="2"/>
</dbReference>
<dbReference type="CDD" id="cd00104">
    <property type="entry name" value="KAZAL_FS"/>
    <property type="match status" value="1"/>
</dbReference>
<organism evidence="7 8">
    <name type="scientific">Dibothriocephalus latus</name>
    <name type="common">Fish tapeworm</name>
    <name type="synonym">Diphyllobothrium latum</name>
    <dbReference type="NCBI Taxonomy" id="60516"/>
    <lineage>
        <taxon>Eukaryota</taxon>
        <taxon>Metazoa</taxon>
        <taxon>Spiralia</taxon>
        <taxon>Lophotrochozoa</taxon>
        <taxon>Platyhelminthes</taxon>
        <taxon>Cestoda</taxon>
        <taxon>Eucestoda</taxon>
        <taxon>Diphyllobothriidea</taxon>
        <taxon>Diphyllobothriidae</taxon>
        <taxon>Dibothriocephalus</taxon>
    </lineage>
</organism>
<dbReference type="OrthoDB" id="6614329at2759"/>
<dbReference type="PANTHER" id="PTHR13866:SF14">
    <property type="entry name" value="BM-40"/>
    <property type="match status" value="1"/>
</dbReference>
<dbReference type="GO" id="GO:0005518">
    <property type="term" value="F:collagen binding"/>
    <property type="evidence" value="ECO:0007669"/>
    <property type="project" value="TreeGrafter"/>
</dbReference>
<evidence type="ECO:0000256" key="1">
    <source>
        <dbReference type="ARBA" id="ARBA00022729"/>
    </source>
</evidence>
<evidence type="ECO:0000256" key="2">
    <source>
        <dbReference type="ARBA" id="ARBA00022737"/>
    </source>
</evidence>
<dbReference type="InterPro" id="IPR036058">
    <property type="entry name" value="Kazal_dom_sf"/>
</dbReference>
<dbReference type="EMBL" id="UYRU01043488">
    <property type="protein sequence ID" value="VDK82294.1"/>
    <property type="molecule type" value="Genomic_DNA"/>
</dbReference>
<evidence type="ECO:0000259" key="6">
    <source>
        <dbReference type="PROSITE" id="PS51465"/>
    </source>
</evidence>
<dbReference type="AlphaFoldDB" id="A0A3P6UVD7"/>
<dbReference type="Gene3D" id="3.30.60.30">
    <property type="match status" value="1"/>
</dbReference>
<name>A0A3P6UVD7_DIBLA</name>
<keyword evidence="3" id="KW-1015">Disulfide bond</keyword>
<dbReference type="GO" id="GO:0005509">
    <property type="term" value="F:calcium ion binding"/>
    <property type="evidence" value="ECO:0007669"/>
    <property type="project" value="TreeGrafter"/>
</dbReference>
<dbReference type="InterPro" id="IPR002350">
    <property type="entry name" value="Kazal_dom"/>
</dbReference>
<sequence>MSTTSSNAVHLMNTVSTHEQVSENLYHENAKQCRSCPRRTRPGNRLGNLLVGLAPILLLIGNMMGICEGGSCFRLRLPSGICHRLIGKNDVSREECCDLGGFFVSEWITEEQYVRDMLLGREGIMGCEYACSDRTYETCQNITCDAGYKCTIQGHRAVCECSTECTALEYLDGPVCTTDFRRFRNRCDFIRERCRNQNQMLEEAVCPPDKSVCWPARRYNAPDSKFAYAGMSDVELGQPSGGHLKVCSRSQVCLIRLYSGEAGCEEPNWLGPTQTTFGLSDLDFGSPTEDFSECTNDQFGVPLCATNNQTYRNQCELRKASIRRGMEIRIAYLGACKGKYGTSTNRNKYAVVGNGQAVT</sequence>
<evidence type="ECO:0000256" key="3">
    <source>
        <dbReference type="ARBA" id="ARBA00023157"/>
    </source>
</evidence>
<feature type="transmembrane region" description="Helical" evidence="5">
    <location>
        <begin position="46"/>
        <end position="66"/>
    </location>
</feature>
<evidence type="ECO:0000256" key="4">
    <source>
        <dbReference type="ARBA" id="ARBA00023180"/>
    </source>
</evidence>
<evidence type="ECO:0000256" key="5">
    <source>
        <dbReference type="SAM" id="Phobius"/>
    </source>
</evidence>
<keyword evidence="4" id="KW-0325">Glycoprotein</keyword>
<feature type="domain" description="Kazal-like" evidence="6">
    <location>
        <begin position="282"/>
        <end position="338"/>
    </location>
</feature>
<keyword evidence="5" id="KW-1133">Transmembrane helix</keyword>
<dbReference type="GO" id="GO:0005615">
    <property type="term" value="C:extracellular space"/>
    <property type="evidence" value="ECO:0007669"/>
    <property type="project" value="TreeGrafter"/>
</dbReference>
<dbReference type="PANTHER" id="PTHR13866">
    <property type="entry name" value="SPARC OSTEONECTIN"/>
    <property type="match status" value="1"/>
</dbReference>
<dbReference type="Proteomes" id="UP000281553">
    <property type="component" value="Unassembled WGS sequence"/>
</dbReference>
<dbReference type="SMART" id="SM00280">
    <property type="entry name" value="KAZAL"/>
    <property type="match status" value="1"/>
</dbReference>
<keyword evidence="5" id="KW-0472">Membrane</keyword>
<reference evidence="7 8" key="1">
    <citation type="submission" date="2018-11" db="EMBL/GenBank/DDBJ databases">
        <authorList>
            <consortium name="Pathogen Informatics"/>
        </authorList>
    </citation>
    <scope>NUCLEOTIDE SEQUENCE [LARGE SCALE GENOMIC DNA]</scope>
</reference>
<gene>
    <name evidence="7" type="ORF">DILT_LOCUS3325</name>
</gene>
<keyword evidence="2" id="KW-0677">Repeat</keyword>
<dbReference type="GO" id="GO:0050840">
    <property type="term" value="F:extracellular matrix binding"/>
    <property type="evidence" value="ECO:0007669"/>
    <property type="project" value="TreeGrafter"/>
</dbReference>
<protein>
    <recommendedName>
        <fullName evidence="6">Kazal-like domain-containing protein</fullName>
    </recommendedName>
</protein>
<dbReference type="InterPro" id="IPR036773">
    <property type="entry name" value="TB_dom_sf"/>
</dbReference>